<feature type="transmembrane region" description="Helical" evidence="1">
    <location>
        <begin position="174"/>
        <end position="191"/>
    </location>
</feature>
<sequence>MQQPDADSRLSKFDRWLTAAFWLLLALPGLRQLGLLAGAVGRRFGYGYDLEWMEGGNLTHAWRIANGLSVYPPPSVDFIPYLYTPGYPALIAALGSIFGISYGTARAVSNLAILGCLVIVGTVAYRSMQAARVSEPDGLWWPIAAAGALGGAGIYASGYPWMDGWYDIGRADSLLIFMVAASALGLMVWGPKSKESTTLGGWVDWRIVGCAAVLALGFFVKQTGVLFVAAAGAAILVLNWRMVPAYVVTSGTIGLGGTYLYNTLTDGWFWTYIYQYHQRHTNESERFWGAFEKFWDKFPTALVVVGAALVVVGVYAAVRRRLPRSGGQFLLWAWFFGVAVVVGAVGLTTQWSYLNAFIPALVFGAIASAAGVVTLAEIGREIGPRSQTALVFAALAALAAHSHEALWEPDKFVPTAQDQAAGDRLVETLREVDGPVFVPYSPWYAHLAGKPLHTHKMSITDVTNLSPRHCPPPEEQKPGEECVWLPDRATEVVGLKEGLQEKRWDIVILKPYNREAMFRPLERSYRPSLKLTDEMMPSQPTGYEVRGLRVWRPIRPMEPPENARVVFDFESTRLQGWNIRGRAWGRGPARGKLARQMPVGGFGGDRLMNSYHGGDKATGTAVSPLFEVDGNELVLRVGGGKGDKVRVELRDARGKVLFTARGENSEILREVRWDVSELEGQKVRLALVDESTGGWGHLLVDEVWMVR</sequence>
<name>A0A4Y6PWL0_PERCE</name>
<keyword evidence="1" id="KW-0472">Membrane</keyword>
<feature type="transmembrane region" description="Helical" evidence="1">
    <location>
        <begin position="243"/>
        <end position="261"/>
    </location>
</feature>
<dbReference type="AlphaFoldDB" id="A0A4Y6PWL0"/>
<reference evidence="2 3" key="1">
    <citation type="submission" date="2019-06" db="EMBL/GenBank/DDBJ databases">
        <title>Persicimonas caeni gen. nov., sp. nov., a predatory bacterium isolated from solar saltern.</title>
        <authorList>
            <person name="Wang S."/>
        </authorList>
    </citation>
    <scope>NUCLEOTIDE SEQUENCE [LARGE SCALE GENOMIC DNA]</scope>
    <source>
        <strain evidence="2 3">YN101</strain>
    </source>
</reference>
<accession>A0A5B8YCM8</accession>
<keyword evidence="1" id="KW-0812">Transmembrane</keyword>
<dbReference type="RefSeq" id="WP_141199179.1">
    <property type="nucleotide sequence ID" value="NZ_CP041186.1"/>
</dbReference>
<accession>A0A4Y6PWL0</accession>
<evidence type="ECO:0008006" key="4">
    <source>
        <dbReference type="Google" id="ProtNLM"/>
    </source>
</evidence>
<evidence type="ECO:0000313" key="3">
    <source>
        <dbReference type="Proteomes" id="UP000315995"/>
    </source>
</evidence>
<evidence type="ECO:0000256" key="1">
    <source>
        <dbReference type="SAM" id="Phobius"/>
    </source>
</evidence>
<proteinExistence type="predicted"/>
<feature type="transmembrane region" description="Helical" evidence="1">
    <location>
        <begin position="211"/>
        <end position="236"/>
    </location>
</feature>
<evidence type="ECO:0000313" key="2">
    <source>
        <dbReference type="EMBL" id="QDG52714.1"/>
    </source>
</evidence>
<keyword evidence="3" id="KW-1185">Reference proteome</keyword>
<dbReference type="EMBL" id="CP041186">
    <property type="protein sequence ID" value="QDG52714.1"/>
    <property type="molecule type" value="Genomic_DNA"/>
</dbReference>
<dbReference type="OrthoDB" id="9807660at2"/>
<protein>
    <recommendedName>
        <fullName evidence="4">Glycosyltransferase RgtA/B/C/D-like domain-containing protein</fullName>
    </recommendedName>
</protein>
<feature type="transmembrane region" description="Helical" evidence="1">
    <location>
        <begin position="139"/>
        <end position="162"/>
    </location>
</feature>
<feature type="transmembrane region" description="Helical" evidence="1">
    <location>
        <begin position="298"/>
        <end position="317"/>
    </location>
</feature>
<keyword evidence="1" id="KW-1133">Transmembrane helix</keyword>
<feature type="transmembrane region" description="Helical" evidence="1">
    <location>
        <begin position="353"/>
        <end position="376"/>
    </location>
</feature>
<feature type="transmembrane region" description="Helical" evidence="1">
    <location>
        <begin position="78"/>
        <end position="100"/>
    </location>
</feature>
<organism evidence="2 3">
    <name type="scientific">Persicimonas caeni</name>
    <dbReference type="NCBI Taxonomy" id="2292766"/>
    <lineage>
        <taxon>Bacteria</taxon>
        <taxon>Deltaproteobacteria</taxon>
        <taxon>Bradymonadales</taxon>
        <taxon>Bradymonadaceae</taxon>
        <taxon>Persicimonas</taxon>
    </lineage>
</organism>
<feature type="transmembrane region" description="Helical" evidence="1">
    <location>
        <begin position="107"/>
        <end position="127"/>
    </location>
</feature>
<dbReference type="Proteomes" id="UP000315995">
    <property type="component" value="Chromosome"/>
</dbReference>
<gene>
    <name evidence="2" type="ORF">FIV42_18805</name>
</gene>
<feature type="transmembrane region" description="Helical" evidence="1">
    <location>
        <begin position="329"/>
        <end position="347"/>
    </location>
</feature>